<keyword evidence="2" id="KW-1185">Reference proteome</keyword>
<accession>A0ACB9YZV4</accession>
<dbReference type="EMBL" id="MU393481">
    <property type="protein sequence ID" value="KAI4864766.1"/>
    <property type="molecule type" value="Genomic_DNA"/>
</dbReference>
<proteinExistence type="predicted"/>
<dbReference type="Proteomes" id="UP001497700">
    <property type="component" value="Unassembled WGS sequence"/>
</dbReference>
<evidence type="ECO:0000313" key="2">
    <source>
        <dbReference type="Proteomes" id="UP001497700"/>
    </source>
</evidence>
<reference evidence="1 2" key="1">
    <citation type="journal article" date="2022" name="New Phytol.">
        <title>Ecological generalism drives hyperdiversity of secondary metabolite gene clusters in xylarialean endophytes.</title>
        <authorList>
            <person name="Franco M.E.E."/>
            <person name="Wisecaver J.H."/>
            <person name="Arnold A.E."/>
            <person name="Ju Y.M."/>
            <person name="Slot J.C."/>
            <person name="Ahrendt S."/>
            <person name="Moore L.P."/>
            <person name="Eastman K.E."/>
            <person name="Scott K."/>
            <person name="Konkel Z."/>
            <person name="Mondo S.J."/>
            <person name="Kuo A."/>
            <person name="Hayes R.D."/>
            <person name="Haridas S."/>
            <person name="Andreopoulos B."/>
            <person name="Riley R."/>
            <person name="LaButti K."/>
            <person name="Pangilinan J."/>
            <person name="Lipzen A."/>
            <person name="Amirebrahimi M."/>
            <person name="Yan J."/>
            <person name="Adam C."/>
            <person name="Keymanesh K."/>
            <person name="Ng V."/>
            <person name="Louie K."/>
            <person name="Northen T."/>
            <person name="Drula E."/>
            <person name="Henrissat B."/>
            <person name="Hsieh H.M."/>
            <person name="Youens-Clark K."/>
            <person name="Lutzoni F."/>
            <person name="Miadlikowska J."/>
            <person name="Eastwood D.C."/>
            <person name="Hamelin R.C."/>
            <person name="Grigoriev I.V."/>
            <person name="U'Ren J.M."/>
        </authorList>
    </citation>
    <scope>NUCLEOTIDE SEQUENCE [LARGE SCALE GENOMIC DNA]</scope>
    <source>
        <strain evidence="1 2">CBS 119005</strain>
    </source>
</reference>
<organism evidence="1 2">
    <name type="scientific">Hypoxylon rubiginosum</name>
    <dbReference type="NCBI Taxonomy" id="110542"/>
    <lineage>
        <taxon>Eukaryota</taxon>
        <taxon>Fungi</taxon>
        <taxon>Dikarya</taxon>
        <taxon>Ascomycota</taxon>
        <taxon>Pezizomycotina</taxon>
        <taxon>Sordariomycetes</taxon>
        <taxon>Xylariomycetidae</taxon>
        <taxon>Xylariales</taxon>
        <taxon>Hypoxylaceae</taxon>
        <taxon>Hypoxylon</taxon>
    </lineage>
</organism>
<evidence type="ECO:0000313" key="1">
    <source>
        <dbReference type="EMBL" id="KAI4864766.1"/>
    </source>
</evidence>
<name>A0ACB9YZV4_9PEZI</name>
<sequence length="69" mass="7194">MFGTTLSRNVASLQCSAVMPCSNIGLFDIYLKFSNGTEADQYLCGNAESPEGFQCTGEPCVGGTATGEC</sequence>
<comment type="caution">
    <text evidence="1">The sequence shown here is derived from an EMBL/GenBank/DDBJ whole genome shotgun (WGS) entry which is preliminary data.</text>
</comment>
<gene>
    <name evidence="1" type="ORF">F4820DRAFT_422495</name>
</gene>
<protein>
    <submittedName>
        <fullName evidence="1">Uncharacterized protein</fullName>
    </submittedName>
</protein>